<dbReference type="GO" id="GO:0016298">
    <property type="term" value="F:lipase activity"/>
    <property type="evidence" value="ECO:0007669"/>
    <property type="project" value="InterPro"/>
</dbReference>
<dbReference type="InterPro" id="IPR036514">
    <property type="entry name" value="SGNH_hydro_sf"/>
</dbReference>
<comment type="similarity">
    <text evidence="1">Belongs to the 'GDSL' lipolytic enzyme family.</text>
</comment>
<dbReference type="HOGENOM" id="CLU_015101_0_0_1"/>
<dbReference type="Proteomes" id="UP000001514">
    <property type="component" value="Unassembled WGS sequence"/>
</dbReference>
<dbReference type="OMA" id="HNIGEAR"/>
<keyword evidence="2" id="KW-0378">Hydrolase</keyword>
<protein>
    <submittedName>
        <fullName evidence="4">Uncharacterized protein</fullName>
    </submittedName>
</protein>
<dbReference type="GO" id="GO:0006629">
    <property type="term" value="P:lipid metabolic process"/>
    <property type="evidence" value="ECO:0007669"/>
    <property type="project" value="InterPro"/>
</dbReference>
<dbReference type="Gene3D" id="3.40.50.1110">
    <property type="entry name" value="SGNH hydrolase"/>
    <property type="match status" value="1"/>
</dbReference>
<name>D8RNK7_SELML</name>
<dbReference type="CDD" id="cd01837">
    <property type="entry name" value="SGNH_plant_lipase_like"/>
    <property type="match status" value="1"/>
</dbReference>
<feature type="chain" id="PRO_5003121960" evidence="3">
    <location>
        <begin position="20"/>
        <end position="355"/>
    </location>
</feature>
<dbReference type="STRING" id="88036.D8RNK7"/>
<evidence type="ECO:0000256" key="1">
    <source>
        <dbReference type="ARBA" id="ARBA00008668"/>
    </source>
</evidence>
<accession>D8RNK7</accession>
<organism evidence="5">
    <name type="scientific">Selaginella moellendorffii</name>
    <name type="common">Spikemoss</name>
    <dbReference type="NCBI Taxonomy" id="88036"/>
    <lineage>
        <taxon>Eukaryota</taxon>
        <taxon>Viridiplantae</taxon>
        <taxon>Streptophyta</taxon>
        <taxon>Embryophyta</taxon>
        <taxon>Tracheophyta</taxon>
        <taxon>Lycopodiopsida</taxon>
        <taxon>Selaginellales</taxon>
        <taxon>Selaginellaceae</taxon>
        <taxon>Selaginella</taxon>
    </lineage>
</organism>
<evidence type="ECO:0000313" key="4">
    <source>
        <dbReference type="EMBL" id="EFJ25883.1"/>
    </source>
</evidence>
<dbReference type="Gramene" id="EFJ25883">
    <property type="protein sequence ID" value="EFJ25883"/>
    <property type="gene ID" value="SELMODRAFT_98542"/>
</dbReference>
<dbReference type="AlphaFoldDB" id="D8RNK7"/>
<evidence type="ECO:0000256" key="2">
    <source>
        <dbReference type="ARBA" id="ARBA00022801"/>
    </source>
</evidence>
<dbReference type="InterPro" id="IPR051058">
    <property type="entry name" value="GDSL_Est/Lipase"/>
</dbReference>
<dbReference type="PANTHER" id="PTHR45648">
    <property type="entry name" value="GDSL LIPASE/ACYLHYDROLASE FAMILY PROTEIN (AFU_ORTHOLOGUE AFUA_4G14700)"/>
    <property type="match status" value="1"/>
</dbReference>
<dbReference type="SUPFAM" id="SSF52266">
    <property type="entry name" value="SGNH hydrolase"/>
    <property type="match status" value="1"/>
</dbReference>
<dbReference type="InterPro" id="IPR001087">
    <property type="entry name" value="GDSL"/>
</dbReference>
<dbReference type="InterPro" id="IPR008265">
    <property type="entry name" value="Lipase_GDSL_AS"/>
</dbReference>
<keyword evidence="3" id="KW-0732">Signal</keyword>
<feature type="signal peptide" evidence="3">
    <location>
        <begin position="1"/>
        <end position="19"/>
    </location>
</feature>
<dbReference type="InterPro" id="IPR035669">
    <property type="entry name" value="SGNH_plant_lipase-like"/>
</dbReference>
<dbReference type="KEGG" id="smo:SELMODRAFT_98542"/>
<dbReference type="Pfam" id="PF00657">
    <property type="entry name" value="Lipase_GDSL"/>
    <property type="match status" value="1"/>
</dbReference>
<reference evidence="4 5" key="1">
    <citation type="journal article" date="2011" name="Science">
        <title>The Selaginella genome identifies genetic changes associated with the evolution of vascular plants.</title>
        <authorList>
            <person name="Banks J.A."/>
            <person name="Nishiyama T."/>
            <person name="Hasebe M."/>
            <person name="Bowman J.L."/>
            <person name="Gribskov M."/>
            <person name="dePamphilis C."/>
            <person name="Albert V.A."/>
            <person name="Aono N."/>
            <person name="Aoyama T."/>
            <person name="Ambrose B.A."/>
            <person name="Ashton N.W."/>
            <person name="Axtell M.J."/>
            <person name="Barker E."/>
            <person name="Barker M.S."/>
            <person name="Bennetzen J.L."/>
            <person name="Bonawitz N.D."/>
            <person name="Chapple C."/>
            <person name="Cheng C."/>
            <person name="Correa L.G."/>
            <person name="Dacre M."/>
            <person name="DeBarry J."/>
            <person name="Dreyer I."/>
            <person name="Elias M."/>
            <person name="Engstrom E.M."/>
            <person name="Estelle M."/>
            <person name="Feng L."/>
            <person name="Finet C."/>
            <person name="Floyd S.K."/>
            <person name="Frommer W.B."/>
            <person name="Fujita T."/>
            <person name="Gramzow L."/>
            <person name="Gutensohn M."/>
            <person name="Harholt J."/>
            <person name="Hattori M."/>
            <person name="Heyl A."/>
            <person name="Hirai T."/>
            <person name="Hiwatashi Y."/>
            <person name="Ishikawa M."/>
            <person name="Iwata M."/>
            <person name="Karol K.G."/>
            <person name="Koehler B."/>
            <person name="Kolukisaoglu U."/>
            <person name="Kubo M."/>
            <person name="Kurata T."/>
            <person name="Lalonde S."/>
            <person name="Li K."/>
            <person name="Li Y."/>
            <person name="Litt A."/>
            <person name="Lyons E."/>
            <person name="Manning G."/>
            <person name="Maruyama T."/>
            <person name="Michael T.P."/>
            <person name="Mikami K."/>
            <person name="Miyazaki S."/>
            <person name="Morinaga S."/>
            <person name="Murata T."/>
            <person name="Mueller-Roeber B."/>
            <person name="Nelson D.R."/>
            <person name="Obara M."/>
            <person name="Oguri Y."/>
            <person name="Olmstead R.G."/>
            <person name="Onodera N."/>
            <person name="Petersen B.L."/>
            <person name="Pils B."/>
            <person name="Prigge M."/>
            <person name="Rensing S.A."/>
            <person name="Riano-Pachon D.M."/>
            <person name="Roberts A.W."/>
            <person name="Sato Y."/>
            <person name="Scheller H.V."/>
            <person name="Schulz B."/>
            <person name="Schulz C."/>
            <person name="Shakirov E.V."/>
            <person name="Shibagaki N."/>
            <person name="Shinohara N."/>
            <person name="Shippen D.E."/>
            <person name="Soerensen I."/>
            <person name="Sotooka R."/>
            <person name="Sugimoto N."/>
            <person name="Sugita M."/>
            <person name="Sumikawa N."/>
            <person name="Tanurdzic M."/>
            <person name="Theissen G."/>
            <person name="Ulvskov P."/>
            <person name="Wakazuki S."/>
            <person name="Weng J.K."/>
            <person name="Willats W.W."/>
            <person name="Wipf D."/>
            <person name="Wolf P.G."/>
            <person name="Yang L."/>
            <person name="Zimmer A.D."/>
            <person name="Zhu Q."/>
            <person name="Mitros T."/>
            <person name="Hellsten U."/>
            <person name="Loque D."/>
            <person name="Otillar R."/>
            <person name="Salamov A."/>
            <person name="Schmutz J."/>
            <person name="Shapiro H."/>
            <person name="Lindquist E."/>
            <person name="Lucas S."/>
            <person name="Rokhsar D."/>
            <person name="Grigoriev I.V."/>
        </authorList>
    </citation>
    <scope>NUCLEOTIDE SEQUENCE [LARGE SCALE GENOMIC DNA]</scope>
</reference>
<sequence>MAGGALALAFLALLSRGSCQNDSQTPALFVFGDSLVDAGNNNYLNTFSRANFPPFGINFDQHRATGRFTDGRLIPDYIASFLNLPFPPPYLGAGGNVIQGANFGSGGAGIHNSTGAGMGDHAPLYRQIEYFREAKEALDSSLGAYNSSLLVSKSIFYISIGNNDFANNYYRNPTLQRNYTLDQFEDLLISILRRQIKELYGLNARKFVISSVAALGCNPMSLYIYRLETPGQCASDYDGAARSYNRKLHAMVEELRLTLIESHMVYANLYEIMTATIKNGTAHGFSNVNTPCCPFGSYFECFMFAPTCTNASEHVFWDLFHPTGRFNHLAARRFWFAAPNGSDVWPFNIHHLSKL</sequence>
<gene>
    <name evidence="4" type="ORF">SELMODRAFT_98542</name>
</gene>
<dbReference type="PANTHER" id="PTHR45648:SF139">
    <property type="entry name" value="GDSL ESTERASE_LIPASE"/>
    <property type="match status" value="1"/>
</dbReference>
<dbReference type="EMBL" id="GL377585">
    <property type="protein sequence ID" value="EFJ25883.1"/>
    <property type="molecule type" value="Genomic_DNA"/>
</dbReference>
<dbReference type="PROSITE" id="PS01098">
    <property type="entry name" value="LIPASE_GDSL_SER"/>
    <property type="match status" value="1"/>
</dbReference>
<dbReference type="InParanoid" id="D8RNK7"/>
<keyword evidence="5" id="KW-1185">Reference proteome</keyword>
<dbReference type="eggNOG" id="ENOG502QTIJ">
    <property type="taxonomic scope" value="Eukaryota"/>
</dbReference>
<proteinExistence type="inferred from homology"/>
<evidence type="ECO:0000256" key="3">
    <source>
        <dbReference type="SAM" id="SignalP"/>
    </source>
</evidence>
<evidence type="ECO:0000313" key="5">
    <source>
        <dbReference type="Proteomes" id="UP000001514"/>
    </source>
</evidence>